<sequence length="94" mass="9795">MNETLTLDTGGAALPPAAPTFRAALRHRDFALLWAGQSLSAVGNMMLPVALAFLVLNRGGGPPPWGWCWGCRPPPSPPAPSWPPPWATAGAARG</sequence>
<evidence type="ECO:0000313" key="2">
    <source>
        <dbReference type="EMBL" id="AKA59421.1"/>
    </source>
</evidence>
<dbReference type="AlphaFoldDB" id="A0A0E3M270"/>
<protein>
    <submittedName>
        <fullName evidence="2">Uncharacterized protein</fullName>
    </submittedName>
</protein>
<name>A0A0E3M270_9BACT</name>
<feature type="transmembrane region" description="Helical" evidence="1">
    <location>
        <begin position="31"/>
        <end position="56"/>
    </location>
</feature>
<keyword evidence="1" id="KW-0812">Transmembrane</keyword>
<evidence type="ECO:0000256" key="1">
    <source>
        <dbReference type="SAM" id="Phobius"/>
    </source>
</evidence>
<dbReference type="EMBL" id="KP830092">
    <property type="protein sequence ID" value="AKA59421.1"/>
    <property type="molecule type" value="Genomic_DNA"/>
</dbReference>
<organism evidence="2">
    <name type="scientific">uncultured bacterium AB_1383</name>
    <dbReference type="NCBI Taxonomy" id="1630010"/>
    <lineage>
        <taxon>Bacteria</taxon>
        <taxon>environmental samples</taxon>
    </lineage>
</organism>
<proteinExistence type="predicted"/>
<keyword evidence="1" id="KW-1133">Transmembrane helix</keyword>
<keyword evidence="1" id="KW-0472">Membrane</keyword>
<reference evidence="2" key="1">
    <citation type="journal article" date="2015" name="Proc. Natl. Acad. Sci. U.S.A.">
        <title>Multiplexed metagenome mining using short DNA sequence tags facilitates targeted discovery of epoxyketone proteasome inhibitors.</title>
        <authorList>
            <person name="Owen J.G."/>
            <person name="Charlop-Powers Z."/>
            <person name="Smith A.G."/>
            <person name="Ternei M.A."/>
            <person name="Calle P.Y."/>
            <person name="Reddy B.V."/>
            <person name="Montiel D."/>
            <person name="Brady S.F."/>
        </authorList>
    </citation>
    <scope>NUCLEOTIDE SEQUENCE</scope>
</reference>
<accession>A0A0E3M270</accession>